<dbReference type="GO" id="GO:0045900">
    <property type="term" value="P:negative regulation of translational elongation"/>
    <property type="evidence" value="ECO:0007669"/>
    <property type="project" value="TreeGrafter"/>
</dbReference>
<dbReference type="RefSeq" id="WP_067524571.1">
    <property type="nucleotide sequence ID" value="NZ_JABELX010000005.1"/>
</dbReference>
<dbReference type="GO" id="GO:0043024">
    <property type="term" value="F:ribosomal small subunit binding"/>
    <property type="evidence" value="ECO:0007669"/>
    <property type="project" value="TreeGrafter"/>
</dbReference>
<protein>
    <recommendedName>
        <fullName evidence="1">Sigma 54 modulation/S30EA ribosomal protein C-terminal domain-containing protein</fullName>
    </recommendedName>
</protein>
<organism evidence="2 3">
    <name type="scientific">Nocardia uniformis</name>
    <dbReference type="NCBI Taxonomy" id="53432"/>
    <lineage>
        <taxon>Bacteria</taxon>
        <taxon>Bacillati</taxon>
        <taxon>Actinomycetota</taxon>
        <taxon>Actinomycetes</taxon>
        <taxon>Mycobacteriales</taxon>
        <taxon>Nocardiaceae</taxon>
        <taxon>Nocardia</taxon>
    </lineage>
</organism>
<dbReference type="EMBL" id="JABELX010000005">
    <property type="protein sequence ID" value="NNH71113.1"/>
    <property type="molecule type" value="Genomic_DNA"/>
</dbReference>
<dbReference type="Gene3D" id="3.30.505.50">
    <property type="entry name" value="Sigma 54 modulation/S30EA ribosomal protein, C-terminal domain"/>
    <property type="match status" value="2"/>
</dbReference>
<sequence>MLRVSEAWSSTAFPGIVVFAGGRVPKLEGERISGAVGRLLARFDVTGGVRVRITGPNCGFGPMLVQVNLRVARTPVRIQTLIYGPGEALPVVLRLERQLLALRETWRQRSWPDPTRLALDAPGAGRITRRKAIALRADEPLTAAAAMDAMDYDTHLFTDSETGEDAIVYRAGPSGLRLARQHHVRPPRASAAASQPGALVTNPRPAPALTETCAVERICDGGLPFLFYTDADTGRGHLLYRRYDADLGLIAPDNDTVEPLP</sequence>
<evidence type="ECO:0000259" key="1">
    <source>
        <dbReference type="Pfam" id="PF16321"/>
    </source>
</evidence>
<dbReference type="AlphaFoldDB" id="A0A849BWZ3"/>
<keyword evidence="3" id="KW-1185">Reference proteome</keyword>
<dbReference type="InterPro" id="IPR050574">
    <property type="entry name" value="HPF/YfiA_ribosome-assoc"/>
</dbReference>
<dbReference type="GO" id="GO:0022627">
    <property type="term" value="C:cytosolic small ribosomal subunit"/>
    <property type="evidence" value="ECO:0007669"/>
    <property type="project" value="TreeGrafter"/>
</dbReference>
<dbReference type="InterPro" id="IPR032528">
    <property type="entry name" value="Ribosom_S30AE_C"/>
</dbReference>
<comment type="caution">
    <text evidence="2">The sequence shown here is derived from an EMBL/GenBank/DDBJ whole genome shotgun (WGS) entry which is preliminary data.</text>
</comment>
<dbReference type="PANTHER" id="PTHR33231:SF1">
    <property type="entry name" value="30S RIBOSOMAL PROTEIN"/>
    <property type="match status" value="1"/>
</dbReference>
<dbReference type="PANTHER" id="PTHR33231">
    <property type="entry name" value="30S RIBOSOMAL PROTEIN"/>
    <property type="match status" value="1"/>
</dbReference>
<name>A0A849BWZ3_9NOCA</name>
<evidence type="ECO:0000313" key="3">
    <source>
        <dbReference type="Proteomes" id="UP000586827"/>
    </source>
</evidence>
<gene>
    <name evidence="2" type="ORF">HLB23_14770</name>
</gene>
<accession>A0A849BWZ3</accession>
<evidence type="ECO:0000313" key="2">
    <source>
        <dbReference type="EMBL" id="NNH71113.1"/>
    </source>
</evidence>
<dbReference type="Proteomes" id="UP000586827">
    <property type="component" value="Unassembled WGS sequence"/>
</dbReference>
<dbReference type="InterPro" id="IPR038416">
    <property type="entry name" value="Ribosom_S30AE_C_sf"/>
</dbReference>
<feature type="domain" description="Sigma 54 modulation/S30EA ribosomal protein C-terminal" evidence="1">
    <location>
        <begin position="126"/>
        <end position="173"/>
    </location>
</feature>
<reference evidence="2 3" key="1">
    <citation type="submission" date="2020-05" db="EMBL/GenBank/DDBJ databases">
        <title>MicrobeNet Type strains.</title>
        <authorList>
            <person name="Nicholson A.C."/>
        </authorList>
    </citation>
    <scope>NUCLEOTIDE SEQUENCE [LARGE SCALE GENOMIC DNA]</scope>
    <source>
        <strain evidence="2 3">JCM 3224</strain>
    </source>
</reference>
<proteinExistence type="predicted"/>
<dbReference type="Pfam" id="PF16321">
    <property type="entry name" value="Ribosom_S30AE_C"/>
    <property type="match status" value="1"/>
</dbReference>